<gene>
    <name evidence="1" type="ORF">SAMN02745207_03953</name>
</gene>
<proteinExistence type="predicted"/>
<reference evidence="1 2" key="1">
    <citation type="submission" date="2016-11" db="EMBL/GenBank/DDBJ databases">
        <authorList>
            <person name="Jaros S."/>
            <person name="Januszkiewicz K."/>
            <person name="Wedrychowicz H."/>
        </authorList>
    </citation>
    <scope>NUCLEOTIDE SEQUENCE [LARGE SCALE GENOMIC DNA]</scope>
    <source>
        <strain evidence="1 2">DSM 8605</strain>
    </source>
</reference>
<sequence>MNSKKINIVVAGDICINSLQWRTINKDTNGFSWRNYPKYHNSLVIGGALLLSKFVALSTGQSIISADIKGSELEALRSTVEVKMFPIKYYGKNKKEVYRINEYLGFTSPISETPRLFPIINDDEMADLVIIDDENNGFNSNEEFWPQALKSKKSSPIIIYKTNNYNCANDLWKHIEEYHIKNTIVIINGDDLRSKGVNISKGLSWERTALDFVWQMNNNPKLAFLAKCRHLIVPFGLEGAIYQI</sequence>
<evidence type="ECO:0008006" key="3">
    <source>
        <dbReference type="Google" id="ProtNLM"/>
    </source>
</evidence>
<name>A0A1M5XV59_9CLOT</name>
<accession>A0A1M5XV59</accession>
<evidence type="ECO:0000313" key="2">
    <source>
        <dbReference type="Proteomes" id="UP000184447"/>
    </source>
</evidence>
<keyword evidence="2" id="KW-1185">Reference proteome</keyword>
<dbReference type="EMBL" id="FQXM01000038">
    <property type="protein sequence ID" value="SHI03609.1"/>
    <property type="molecule type" value="Genomic_DNA"/>
</dbReference>
<evidence type="ECO:0000313" key="1">
    <source>
        <dbReference type="EMBL" id="SHI03609.1"/>
    </source>
</evidence>
<organism evidence="1 2">
    <name type="scientific">Clostridium grantii DSM 8605</name>
    <dbReference type="NCBI Taxonomy" id="1121316"/>
    <lineage>
        <taxon>Bacteria</taxon>
        <taxon>Bacillati</taxon>
        <taxon>Bacillota</taxon>
        <taxon>Clostridia</taxon>
        <taxon>Eubacteriales</taxon>
        <taxon>Clostridiaceae</taxon>
        <taxon>Clostridium</taxon>
    </lineage>
</organism>
<protein>
    <recommendedName>
        <fullName evidence="3">PfkB family carbohydrate kinase</fullName>
    </recommendedName>
</protein>
<dbReference type="Proteomes" id="UP000184447">
    <property type="component" value="Unassembled WGS sequence"/>
</dbReference>
<dbReference type="STRING" id="1121316.SAMN02745207_03953"/>
<dbReference type="AlphaFoldDB" id="A0A1M5XV59"/>
<dbReference type="RefSeq" id="WP_073340764.1">
    <property type="nucleotide sequence ID" value="NZ_FQXM01000038.1"/>
</dbReference>